<organism evidence="3">
    <name type="scientific">Arthroderma gypseum (strain ATCC MYA-4604 / CBS 118893)</name>
    <name type="common">Microsporum gypseum</name>
    <dbReference type="NCBI Taxonomy" id="535722"/>
    <lineage>
        <taxon>Eukaryota</taxon>
        <taxon>Fungi</taxon>
        <taxon>Dikarya</taxon>
        <taxon>Ascomycota</taxon>
        <taxon>Pezizomycotina</taxon>
        <taxon>Eurotiomycetes</taxon>
        <taxon>Eurotiomycetidae</taxon>
        <taxon>Onygenales</taxon>
        <taxon>Arthrodermataceae</taxon>
        <taxon>Nannizzia</taxon>
    </lineage>
</organism>
<proteinExistence type="predicted"/>
<dbReference type="VEuPathDB" id="FungiDB:MGYG_01613"/>
<dbReference type="RefSeq" id="XP_003177539.1">
    <property type="nucleotide sequence ID" value="XM_003177491.1"/>
</dbReference>
<evidence type="ECO:0000313" key="3">
    <source>
        <dbReference type="Proteomes" id="UP000002669"/>
    </source>
</evidence>
<reference evidence="3" key="1">
    <citation type="journal article" date="2012" name="MBio">
        <title>Comparative genome analysis of Trichophyton rubrum and related dermatophytes reveals candidate genes involved in infection.</title>
        <authorList>
            <person name="Martinez D.A."/>
            <person name="Oliver B.G."/>
            <person name="Graeser Y."/>
            <person name="Goldberg J.M."/>
            <person name="Li W."/>
            <person name="Martinez-Rossi N.M."/>
            <person name="Monod M."/>
            <person name="Shelest E."/>
            <person name="Barton R.C."/>
            <person name="Birch E."/>
            <person name="Brakhage A.A."/>
            <person name="Chen Z."/>
            <person name="Gurr S.J."/>
            <person name="Heiman D."/>
            <person name="Heitman J."/>
            <person name="Kosti I."/>
            <person name="Rossi A."/>
            <person name="Saif S."/>
            <person name="Samalova M."/>
            <person name="Saunders C.W."/>
            <person name="Shea T."/>
            <person name="Summerbell R.C."/>
            <person name="Xu J."/>
            <person name="Young S."/>
            <person name="Zeng Q."/>
            <person name="Birren B.W."/>
            <person name="Cuomo C.A."/>
            <person name="White T.C."/>
        </authorList>
    </citation>
    <scope>NUCLEOTIDE SEQUENCE [LARGE SCALE GENOMIC DNA]</scope>
    <source>
        <strain evidence="3">ATCC MYA-4604 / CBS 118893</strain>
    </source>
</reference>
<protein>
    <submittedName>
        <fullName evidence="2">Uncharacterized protein</fullName>
    </submittedName>
</protein>
<gene>
    <name evidence="2" type="ORF">MGYG_01613</name>
</gene>
<dbReference type="AlphaFoldDB" id="E5R1V3"/>
<dbReference type="GeneID" id="10032869"/>
<dbReference type="HOGENOM" id="CLU_1834677_0_0_1"/>
<dbReference type="Proteomes" id="UP000002669">
    <property type="component" value="Unassembled WGS sequence"/>
</dbReference>
<dbReference type="InParanoid" id="E5R1V3"/>
<evidence type="ECO:0000313" key="2">
    <source>
        <dbReference type="EMBL" id="EFQ98587.1"/>
    </source>
</evidence>
<evidence type="ECO:0000256" key="1">
    <source>
        <dbReference type="SAM" id="MobiDB-lite"/>
    </source>
</evidence>
<keyword evidence="3" id="KW-1185">Reference proteome</keyword>
<feature type="region of interest" description="Disordered" evidence="1">
    <location>
        <begin position="1"/>
        <end position="28"/>
    </location>
</feature>
<name>E5R1V3_ARTGP</name>
<dbReference type="EMBL" id="DS989822">
    <property type="protein sequence ID" value="EFQ98587.1"/>
    <property type="molecule type" value="Genomic_DNA"/>
</dbReference>
<sequence length="140" mass="16325">MERMKGRGFGTANETHRGPNGALEKPFSRRERGRQRCWYRVIVMIRAVGAKRQVSQAYLAAGEYAERYNERTFQPRILLSIWTAGGWPSTSSQRWDTSLPTDEEQRIIRPISCKPYPARRPSCFYSVRTKDEGFDLLHRN</sequence>
<accession>E5R1V3</accession>